<evidence type="ECO:0000313" key="3">
    <source>
        <dbReference type="EMBL" id="CAB4038229.1"/>
    </source>
</evidence>
<organism evidence="2 4">
    <name type="scientific">Paramuricea clavata</name>
    <name type="common">Red gorgonian</name>
    <name type="synonym">Violescent sea-whip</name>
    <dbReference type="NCBI Taxonomy" id="317549"/>
    <lineage>
        <taxon>Eukaryota</taxon>
        <taxon>Metazoa</taxon>
        <taxon>Cnidaria</taxon>
        <taxon>Anthozoa</taxon>
        <taxon>Octocorallia</taxon>
        <taxon>Malacalcyonacea</taxon>
        <taxon>Plexauridae</taxon>
        <taxon>Paramuricea</taxon>
    </lineage>
</organism>
<gene>
    <name evidence="2" type="ORF">PACLA_8A051068</name>
    <name evidence="3" type="ORF">PACLA_8A072083</name>
</gene>
<protein>
    <submittedName>
        <fullName evidence="2">Uncharacterized protein</fullName>
    </submittedName>
</protein>
<evidence type="ECO:0000313" key="2">
    <source>
        <dbReference type="EMBL" id="CAB4020485.1"/>
    </source>
</evidence>
<dbReference type="Proteomes" id="UP001152795">
    <property type="component" value="Unassembled WGS sequence"/>
</dbReference>
<feature type="compositionally biased region" description="Basic and acidic residues" evidence="1">
    <location>
        <begin position="1"/>
        <end position="11"/>
    </location>
</feature>
<dbReference type="EMBL" id="CACRXK020010977">
    <property type="protein sequence ID" value="CAB4020485.1"/>
    <property type="molecule type" value="Genomic_DNA"/>
</dbReference>
<feature type="region of interest" description="Disordered" evidence="1">
    <location>
        <begin position="1"/>
        <end position="52"/>
    </location>
</feature>
<reference evidence="2" key="1">
    <citation type="submission" date="2020-04" db="EMBL/GenBank/DDBJ databases">
        <authorList>
            <person name="Alioto T."/>
            <person name="Alioto T."/>
            <person name="Gomez Garrido J."/>
        </authorList>
    </citation>
    <scope>NUCLEOTIDE SEQUENCE</scope>
    <source>
        <strain evidence="2">A484AB</strain>
    </source>
</reference>
<evidence type="ECO:0000256" key="1">
    <source>
        <dbReference type="SAM" id="MobiDB-lite"/>
    </source>
</evidence>
<accession>A0A6S7IMV6</accession>
<feature type="compositionally biased region" description="Basic and acidic residues" evidence="1">
    <location>
        <begin position="43"/>
        <end position="52"/>
    </location>
</feature>
<dbReference type="EMBL" id="CACRXK020023964">
    <property type="protein sequence ID" value="CAB4038229.1"/>
    <property type="molecule type" value="Genomic_DNA"/>
</dbReference>
<evidence type="ECO:0000313" key="4">
    <source>
        <dbReference type="Proteomes" id="UP001152795"/>
    </source>
</evidence>
<keyword evidence="4" id="KW-1185">Reference proteome</keyword>
<comment type="caution">
    <text evidence="2">The sequence shown here is derived from an EMBL/GenBank/DDBJ whole genome shotgun (WGS) entry which is preliminary data.</text>
</comment>
<feature type="compositionally biased region" description="Polar residues" evidence="1">
    <location>
        <begin position="14"/>
        <end position="41"/>
    </location>
</feature>
<proteinExistence type="predicted"/>
<name>A0A6S7IMV6_PARCT</name>
<sequence>MAEQHLEERLGNGETDSVLTSLRSQETSPQSPVMSKKSSNVEQKQKEAKEASERLIQMENEQRVKELEIQKLTAELQLTKQRTDDARKVAALNKFRAEEAERRSQVSDNDT</sequence>
<feature type="non-terminal residue" evidence="2">
    <location>
        <position position="111"/>
    </location>
</feature>
<dbReference type="AlphaFoldDB" id="A0A6S7IMV6"/>